<dbReference type="Proteomes" id="UP001060215">
    <property type="component" value="Chromosome 3"/>
</dbReference>
<accession>A0ACC0ILP7</accession>
<dbReference type="EMBL" id="CM045760">
    <property type="protein sequence ID" value="KAI8026273.1"/>
    <property type="molecule type" value="Genomic_DNA"/>
</dbReference>
<evidence type="ECO:0000313" key="2">
    <source>
        <dbReference type="Proteomes" id="UP001060215"/>
    </source>
</evidence>
<evidence type="ECO:0000313" key="1">
    <source>
        <dbReference type="EMBL" id="KAI8026273.1"/>
    </source>
</evidence>
<protein>
    <submittedName>
        <fullName evidence="1">Receptor-like protein 6</fullName>
    </submittedName>
</protein>
<keyword evidence="2" id="KW-1185">Reference proteome</keyword>
<comment type="caution">
    <text evidence="1">The sequence shown here is derived from an EMBL/GenBank/DDBJ whole genome shotgun (WGS) entry which is preliminary data.</text>
</comment>
<organism evidence="1 2">
    <name type="scientific">Camellia lanceoleosa</name>
    <dbReference type="NCBI Taxonomy" id="1840588"/>
    <lineage>
        <taxon>Eukaryota</taxon>
        <taxon>Viridiplantae</taxon>
        <taxon>Streptophyta</taxon>
        <taxon>Embryophyta</taxon>
        <taxon>Tracheophyta</taxon>
        <taxon>Spermatophyta</taxon>
        <taxon>Magnoliopsida</taxon>
        <taxon>eudicotyledons</taxon>
        <taxon>Gunneridae</taxon>
        <taxon>Pentapetalae</taxon>
        <taxon>asterids</taxon>
        <taxon>Ericales</taxon>
        <taxon>Theaceae</taxon>
        <taxon>Camellia</taxon>
    </lineage>
</organism>
<name>A0ACC0ILP7_9ERIC</name>
<proteinExistence type="predicted"/>
<gene>
    <name evidence="1" type="ORF">LOK49_LG02G01439</name>
</gene>
<reference evidence="1 2" key="1">
    <citation type="journal article" date="2022" name="Plant J.">
        <title>Chromosome-level genome of Camellia lanceoleosa provides a valuable resource for understanding genome evolution and self-incompatibility.</title>
        <authorList>
            <person name="Gong W."/>
            <person name="Xiao S."/>
            <person name="Wang L."/>
            <person name="Liao Z."/>
            <person name="Chang Y."/>
            <person name="Mo W."/>
            <person name="Hu G."/>
            <person name="Li W."/>
            <person name="Zhao G."/>
            <person name="Zhu H."/>
            <person name="Hu X."/>
            <person name="Ji K."/>
            <person name="Xiang X."/>
            <person name="Song Q."/>
            <person name="Yuan D."/>
            <person name="Jin S."/>
            <person name="Zhang L."/>
        </authorList>
    </citation>
    <scope>NUCLEOTIDE SEQUENCE [LARGE SCALE GENOMIC DNA]</scope>
    <source>
        <strain evidence="1">SQ_2022a</strain>
    </source>
</reference>
<sequence length="372" mass="41599">MSPRSKFFVAQIEENPQFQFDIFSEIGLDLNSESINGGVNKNSCLFCFKFFDSLNLANNSFKFTQIPSSFGNLTSLTYLNLSNAGFYGQIPIEFSHLKRLVTLDLSTLYFPGIRSLQLHNPNLSTLLQNLTGLTELRLDSKLQYRSEIHLGSNNLSVSVPEFFANFRSLKVLSLSSSNLEGQFAPKIFQVPMLQTLDLLNNIKLRGFLPEFLQNGSLQRLVLSYTNFSGRLPDSIGNLRNLSMIDLSECNFTGPIPNSMANLNHLVYLDLSSNNFIGLIPSFQMSKNLTYIDLSHNTLIGSVPSSYFTGLSNLLYVDLAYNSFSGRIPLSLFSLQSLQKMQLSNNQFGVQVARFPIGSLSPLDTLDLRGNKL</sequence>